<reference evidence="1 2" key="1">
    <citation type="submission" date="2019-11" db="EMBL/GenBank/DDBJ databases">
        <authorList>
            <person name="Dong K."/>
        </authorList>
    </citation>
    <scope>NUCLEOTIDE SEQUENCE [LARGE SCALE GENOMIC DNA]</scope>
    <source>
        <strain evidence="1 2">JCM 17370</strain>
    </source>
</reference>
<name>A0A844H558_9RHOB</name>
<keyword evidence="2" id="KW-1185">Reference proteome</keyword>
<dbReference type="Proteomes" id="UP000442533">
    <property type="component" value="Unassembled WGS sequence"/>
</dbReference>
<sequence length="65" mass="7273">MNPGLAHDLNQIDEVIDDVMARERDPQNARELIRWSFRRAAMGTLAVLRYNARLAQGTAASTSFA</sequence>
<proteinExistence type="predicted"/>
<organism evidence="1 2">
    <name type="scientific">Paracoccus limosus</name>
    <dbReference type="NCBI Taxonomy" id="913252"/>
    <lineage>
        <taxon>Bacteria</taxon>
        <taxon>Pseudomonadati</taxon>
        <taxon>Pseudomonadota</taxon>
        <taxon>Alphaproteobacteria</taxon>
        <taxon>Rhodobacterales</taxon>
        <taxon>Paracoccaceae</taxon>
        <taxon>Paracoccus</taxon>
    </lineage>
</organism>
<comment type="caution">
    <text evidence="1">The sequence shown here is derived from an EMBL/GenBank/DDBJ whole genome shotgun (WGS) entry which is preliminary data.</text>
</comment>
<evidence type="ECO:0000313" key="2">
    <source>
        <dbReference type="Proteomes" id="UP000442533"/>
    </source>
</evidence>
<accession>A0A844H558</accession>
<protein>
    <submittedName>
        <fullName evidence="1">Uncharacterized protein</fullName>
    </submittedName>
</protein>
<dbReference type="EMBL" id="WMIF01000027">
    <property type="protein sequence ID" value="MTH36016.1"/>
    <property type="molecule type" value="Genomic_DNA"/>
</dbReference>
<gene>
    <name evidence="1" type="ORF">GL279_15545</name>
</gene>
<evidence type="ECO:0000313" key="1">
    <source>
        <dbReference type="EMBL" id="MTH36016.1"/>
    </source>
</evidence>
<dbReference type="RefSeq" id="WP_155065528.1">
    <property type="nucleotide sequence ID" value="NZ_WMIF01000027.1"/>
</dbReference>
<dbReference type="AlphaFoldDB" id="A0A844H558"/>